<dbReference type="HOGENOM" id="CLU_009583_42_0_4"/>
<keyword evidence="3" id="KW-0808">Transferase</keyword>
<dbReference type="AlphaFoldDB" id="C4KCJ8"/>
<dbReference type="Gene3D" id="3.40.50.2000">
    <property type="entry name" value="Glycogen Phosphorylase B"/>
    <property type="match status" value="2"/>
</dbReference>
<dbReference type="EMBL" id="CP001281">
    <property type="protein sequence ID" value="ACR02389.1"/>
    <property type="molecule type" value="Genomic_DNA"/>
</dbReference>
<dbReference type="PANTHER" id="PTHR12526:SF630">
    <property type="entry name" value="GLYCOSYLTRANSFERASE"/>
    <property type="match status" value="1"/>
</dbReference>
<evidence type="ECO:0000259" key="1">
    <source>
        <dbReference type="Pfam" id="PF00534"/>
    </source>
</evidence>
<dbReference type="STRING" id="85643.Tmz1t_3800"/>
<dbReference type="Pfam" id="PF13579">
    <property type="entry name" value="Glyco_trans_4_4"/>
    <property type="match status" value="1"/>
</dbReference>
<accession>C4KCJ8</accession>
<dbReference type="InterPro" id="IPR001296">
    <property type="entry name" value="Glyco_trans_1"/>
</dbReference>
<dbReference type="eggNOG" id="COG0438">
    <property type="taxonomic scope" value="Bacteria"/>
</dbReference>
<reference evidence="3 4" key="2">
    <citation type="journal article" date="2012" name="Stand. Genomic Sci.">
        <title>Complete genome sequence of Thauera aminoaromatica strain MZ1T.</title>
        <authorList>
            <person name="Jiang K."/>
            <person name="Sanseverino J."/>
            <person name="Chauhan A."/>
            <person name="Lucas S."/>
            <person name="Copeland A."/>
            <person name="Lapidus A."/>
            <person name="Del Rio T.G."/>
            <person name="Dalin E."/>
            <person name="Tice H."/>
            <person name="Bruce D."/>
            <person name="Goodwin L."/>
            <person name="Pitluck S."/>
            <person name="Sims D."/>
            <person name="Brettin T."/>
            <person name="Detter J.C."/>
            <person name="Han C."/>
            <person name="Chang Y.J."/>
            <person name="Larimer F."/>
            <person name="Land M."/>
            <person name="Hauser L."/>
            <person name="Kyrpides N.C."/>
            <person name="Mikhailova N."/>
            <person name="Moser S."/>
            <person name="Jegier P."/>
            <person name="Close D."/>
            <person name="Debruyn J.M."/>
            <person name="Wang Y."/>
            <person name="Layton A.C."/>
            <person name="Allen M.S."/>
            <person name="Sayler G.S."/>
        </authorList>
    </citation>
    <scope>NUCLEOTIDE SEQUENCE [LARGE SCALE GENOMIC DNA]</scope>
    <source>
        <strain evidence="3 4">MZ1T</strain>
    </source>
</reference>
<dbReference type="SUPFAM" id="SSF53756">
    <property type="entry name" value="UDP-Glycosyltransferase/glycogen phosphorylase"/>
    <property type="match status" value="1"/>
</dbReference>
<gene>
    <name evidence="3" type="ordered locus">Tmz1t_3800</name>
</gene>
<evidence type="ECO:0000313" key="3">
    <source>
        <dbReference type="EMBL" id="ACR02389.1"/>
    </source>
</evidence>
<dbReference type="CAZy" id="GT4">
    <property type="family name" value="Glycosyltransferase Family 4"/>
</dbReference>
<dbReference type="Proteomes" id="UP000002186">
    <property type="component" value="Chromosome"/>
</dbReference>
<dbReference type="KEGG" id="tmz:Tmz1t_3800"/>
<protein>
    <submittedName>
        <fullName evidence="3">Glycosyl transferase group 1</fullName>
    </submittedName>
</protein>
<feature type="domain" description="Glycosyltransferase subfamily 4-like N-terminal" evidence="2">
    <location>
        <begin position="16"/>
        <end position="183"/>
    </location>
</feature>
<reference evidence="4" key="1">
    <citation type="submission" date="2009-05" db="EMBL/GenBank/DDBJ databases">
        <title>Complete sequence of chromosome of Thauera sp. MZ1T.</title>
        <authorList>
            <consortium name="US DOE Joint Genome Institute"/>
            <person name="Lucas S."/>
            <person name="Copeland A."/>
            <person name="Lapidus A."/>
            <person name="Glavina del Rio T."/>
            <person name="Dalin E."/>
            <person name="Tice H."/>
            <person name="Bruce D."/>
            <person name="Goodwin L."/>
            <person name="Pitluck S."/>
            <person name="Sims D."/>
            <person name="Brettin T."/>
            <person name="Detter J.C."/>
            <person name="Han C."/>
            <person name="Larimer F."/>
            <person name="Land M."/>
            <person name="Hauser L."/>
            <person name="Kyrpides N."/>
            <person name="Mikhailova N."/>
            <person name="Sayler G.S."/>
        </authorList>
    </citation>
    <scope>NUCLEOTIDE SEQUENCE [LARGE SCALE GENOMIC DNA]</scope>
    <source>
        <strain evidence="4">MZ1T</strain>
    </source>
</reference>
<name>C4KCJ8_THASP</name>
<organism evidence="3 4">
    <name type="scientific">Thauera aminoaromatica</name>
    <dbReference type="NCBI Taxonomy" id="164330"/>
    <lineage>
        <taxon>Bacteria</taxon>
        <taxon>Pseudomonadati</taxon>
        <taxon>Pseudomonadota</taxon>
        <taxon>Betaproteobacteria</taxon>
        <taxon>Rhodocyclales</taxon>
        <taxon>Zoogloeaceae</taxon>
        <taxon>Thauera</taxon>
    </lineage>
</organism>
<dbReference type="PANTHER" id="PTHR12526">
    <property type="entry name" value="GLYCOSYLTRANSFERASE"/>
    <property type="match status" value="1"/>
</dbReference>
<sequence>MKDVIYVGPFSFPNGGAAARRVLGIAKSMQAAGFEVKVASGQMGNAGPSPEWFEGIEVFSLNERTAEHLPRLLKHLAYLTMGRKTLAWLDSLEHKPHTVVLYSGYSPYLFHLLPWTRRHGVRLVFDAVEWYDPASPMGWLSPYQLNIELAMRLLLPHAGHVISISDYLHRYYIGRGCRSVVVPPTLDVSTTPIRTEGRDPLRPLELVYAGSPGRKDLLDNILEAVLRLRSAGHKLHLSVAGIQAEEAGRYASVRSRQGDEVSRGVDFVGMLSHGASMDLVRKADFSLLLRNDARYSRAGFPTKFVESLAVGTPVIANLTSDLHRYLRDGDTGFTCAGPAPENLEAALTRALAMTPEQHAAMRARCRAQATEAFDYRAFIEPLSKFLQSAEV</sequence>
<evidence type="ECO:0000313" key="4">
    <source>
        <dbReference type="Proteomes" id="UP000002186"/>
    </source>
</evidence>
<evidence type="ECO:0000259" key="2">
    <source>
        <dbReference type="Pfam" id="PF13579"/>
    </source>
</evidence>
<dbReference type="GO" id="GO:0016757">
    <property type="term" value="F:glycosyltransferase activity"/>
    <property type="evidence" value="ECO:0007669"/>
    <property type="project" value="InterPro"/>
</dbReference>
<keyword evidence="4" id="KW-1185">Reference proteome</keyword>
<dbReference type="InterPro" id="IPR028098">
    <property type="entry name" value="Glyco_trans_4-like_N"/>
</dbReference>
<dbReference type="Pfam" id="PF00534">
    <property type="entry name" value="Glycos_transf_1"/>
    <property type="match status" value="1"/>
</dbReference>
<proteinExistence type="predicted"/>
<feature type="domain" description="Glycosyl transferase family 1" evidence="1">
    <location>
        <begin position="203"/>
        <end position="361"/>
    </location>
</feature>